<dbReference type="RefSeq" id="WP_094012480.1">
    <property type="nucleotide sequence ID" value="NZ_FOEQ01000017.1"/>
</dbReference>
<accession>A0A1H9TYU9</accession>
<evidence type="ECO:0000313" key="2">
    <source>
        <dbReference type="Proteomes" id="UP000199221"/>
    </source>
</evidence>
<dbReference type="AlphaFoldDB" id="A0A1H9TYU9"/>
<protein>
    <submittedName>
        <fullName evidence="1">Uncharacterized protein</fullName>
    </submittedName>
</protein>
<reference evidence="1 2" key="1">
    <citation type="submission" date="2016-10" db="EMBL/GenBank/DDBJ databases">
        <authorList>
            <person name="de Groot N.N."/>
        </authorList>
    </citation>
    <scope>NUCLEOTIDE SEQUENCE [LARGE SCALE GENOMIC DNA]</scope>
    <source>
        <strain evidence="1 2">LMG 27941</strain>
    </source>
</reference>
<dbReference type="Proteomes" id="UP000199221">
    <property type="component" value="Unassembled WGS sequence"/>
</dbReference>
<organism evidence="1 2">
    <name type="scientific">Pseudomonas soli</name>
    <dbReference type="NCBI Taxonomy" id="1306993"/>
    <lineage>
        <taxon>Bacteria</taxon>
        <taxon>Pseudomonadati</taxon>
        <taxon>Pseudomonadota</taxon>
        <taxon>Gammaproteobacteria</taxon>
        <taxon>Pseudomonadales</taxon>
        <taxon>Pseudomonadaceae</taxon>
        <taxon>Pseudomonas</taxon>
    </lineage>
</organism>
<name>A0A1H9TYU9_9PSED</name>
<gene>
    <name evidence="1" type="ORF">SAMN05216230_11718</name>
</gene>
<sequence length="82" mass="9337">MSDHERLTTIQSYVWTLELLGEALVQHDEVLECEHNPQLSFRNTAGIHQAIRIISRLASEQFSKLEAMKEEGKGDGVLPPRH</sequence>
<evidence type="ECO:0000313" key="1">
    <source>
        <dbReference type="EMBL" id="SES01923.1"/>
    </source>
</evidence>
<dbReference type="EMBL" id="FOEQ01000017">
    <property type="protein sequence ID" value="SES01923.1"/>
    <property type="molecule type" value="Genomic_DNA"/>
</dbReference>
<proteinExistence type="predicted"/>